<protein>
    <submittedName>
        <fullName evidence="1">Uncharacterized protein</fullName>
    </submittedName>
</protein>
<dbReference type="EMBL" id="OX395139">
    <property type="protein sequence ID" value="CAI5792034.1"/>
    <property type="molecule type" value="Genomic_DNA"/>
</dbReference>
<evidence type="ECO:0000313" key="1">
    <source>
        <dbReference type="EMBL" id="CAI5792034.1"/>
    </source>
</evidence>
<accession>A0AA35L9H3</accession>
<proteinExistence type="predicted"/>
<dbReference type="Proteomes" id="UP001178461">
    <property type="component" value="Chromosome 14"/>
</dbReference>
<gene>
    <name evidence="1" type="ORF">PODLI_1B012964</name>
</gene>
<evidence type="ECO:0000313" key="2">
    <source>
        <dbReference type="Proteomes" id="UP001178461"/>
    </source>
</evidence>
<organism evidence="1 2">
    <name type="scientific">Podarcis lilfordi</name>
    <name type="common">Lilford's wall lizard</name>
    <dbReference type="NCBI Taxonomy" id="74358"/>
    <lineage>
        <taxon>Eukaryota</taxon>
        <taxon>Metazoa</taxon>
        <taxon>Chordata</taxon>
        <taxon>Craniata</taxon>
        <taxon>Vertebrata</taxon>
        <taxon>Euteleostomi</taxon>
        <taxon>Lepidosauria</taxon>
        <taxon>Squamata</taxon>
        <taxon>Bifurcata</taxon>
        <taxon>Unidentata</taxon>
        <taxon>Episquamata</taxon>
        <taxon>Laterata</taxon>
        <taxon>Lacertibaenia</taxon>
        <taxon>Lacertidae</taxon>
        <taxon>Podarcis</taxon>
    </lineage>
</organism>
<dbReference type="AlphaFoldDB" id="A0AA35L9H3"/>
<reference evidence="1" key="1">
    <citation type="submission" date="2022-12" db="EMBL/GenBank/DDBJ databases">
        <authorList>
            <person name="Alioto T."/>
            <person name="Alioto T."/>
            <person name="Gomez Garrido J."/>
        </authorList>
    </citation>
    <scope>NUCLEOTIDE SEQUENCE</scope>
</reference>
<sequence length="88" mass="10075">MRFQPGLHADAPKPRLARLGEPPLPSFLLQQLLLLLQPGVWICVERVIVFTTAGTSLWPSASLHSCHVRRLAFNFCCRKLIHHRFLHL</sequence>
<keyword evidence="2" id="KW-1185">Reference proteome</keyword>
<name>A0AA35L9H3_9SAUR</name>